<dbReference type="InterPro" id="IPR003593">
    <property type="entry name" value="AAA+_ATPase"/>
</dbReference>
<dbReference type="Gene3D" id="1.10.8.60">
    <property type="match status" value="2"/>
</dbReference>
<dbReference type="RefSeq" id="XP_005651912.1">
    <property type="nucleotide sequence ID" value="XM_005651855.1"/>
</dbReference>
<dbReference type="EMBL" id="AGSI01000001">
    <property type="protein sequence ID" value="EIE27368.1"/>
    <property type="molecule type" value="Genomic_DNA"/>
</dbReference>
<feature type="domain" description="AAA+ ATPase" evidence="15">
    <location>
        <begin position="844"/>
        <end position="1003"/>
    </location>
</feature>
<evidence type="ECO:0000256" key="9">
    <source>
        <dbReference type="ARBA" id="ARBA00023054"/>
    </source>
</evidence>
<evidence type="ECO:0000256" key="3">
    <source>
        <dbReference type="ARBA" id="ARBA00022448"/>
    </source>
</evidence>
<keyword evidence="9" id="KW-0175">Coiled coil</keyword>
<dbReference type="SUPFAM" id="SSF52540">
    <property type="entry name" value="P-loop containing nucleoside triphosphate hydrolases"/>
    <property type="match status" value="2"/>
</dbReference>
<dbReference type="KEGG" id="csl:COCSUDRAFT_64196"/>
<dbReference type="PANTHER" id="PTHR23077">
    <property type="entry name" value="AAA-FAMILY ATPASE"/>
    <property type="match status" value="1"/>
</dbReference>
<dbReference type="InterPro" id="IPR027417">
    <property type="entry name" value="P-loop_NTPase"/>
</dbReference>
<keyword evidence="8" id="KW-0653">Protein transport</keyword>
<feature type="region of interest" description="Disordered" evidence="14">
    <location>
        <begin position="1126"/>
        <end position="1153"/>
    </location>
</feature>
<comment type="similarity">
    <text evidence="2">Belongs to the AAA ATPase family.</text>
</comment>
<keyword evidence="10" id="KW-0472">Membrane</keyword>
<accession>I0Z9P9</accession>
<dbReference type="GeneID" id="17045383"/>
<keyword evidence="6" id="KW-0378">Hydrolase</keyword>
<dbReference type="SMART" id="SM00382">
    <property type="entry name" value="AAA"/>
    <property type="match status" value="2"/>
</dbReference>
<dbReference type="AlphaFoldDB" id="I0Z9P9"/>
<dbReference type="GO" id="GO:0005524">
    <property type="term" value="F:ATP binding"/>
    <property type="evidence" value="ECO:0007669"/>
    <property type="project" value="UniProtKB-KW"/>
</dbReference>
<dbReference type="GO" id="GO:0005829">
    <property type="term" value="C:cytosol"/>
    <property type="evidence" value="ECO:0007669"/>
    <property type="project" value="TreeGrafter"/>
</dbReference>
<keyword evidence="5" id="KW-0547">Nucleotide-binding</keyword>
<dbReference type="Gene3D" id="3.40.50.300">
    <property type="entry name" value="P-loop containing nucleotide triphosphate hydrolases"/>
    <property type="match status" value="2"/>
</dbReference>
<evidence type="ECO:0000256" key="2">
    <source>
        <dbReference type="ARBA" id="ARBA00006914"/>
    </source>
</evidence>
<dbReference type="Gene3D" id="3.10.330.10">
    <property type="match status" value="1"/>
</dbReference>
<dbReference type="Proteomes" id="UP000007264">
    <property type="component" value="Unassembled WGS sequence"/>
</dbReference>
<evidence type="ECO:0000256" key="13">
    <source>
        <dbReference type="ARBA" id="ARBA00048778"/>
    </source>
</evidence>
<dbReference type="OrthoDB" id="511738at2759"/>
<evidence type="ECO:0000256" key="1">
    <source>
        <dbReference type="ARBA" id="ARBA00004370"/>
    </source>
</evidence>
<dbReference type="eggNOG" id="KOG0735">
    <property type="taxonomic scope" value="Eukaryota"/>
</dbReference>
<evidence type="ECO:0000256" key="14">
    <source>
        <dbReference type="SAM" id="MobiDB-lite"/>
    </source>
</evidence>
<keyword evidence="7" id="KW-0067">ATP-binding</keyword>
<gene>
    <name evidence="16" type="ORF">COCSUDRAFT_64196</name>
</gene>
<evidence type="ECO:0000256" key="12">
    <source>
        <dbReference type="ARBA" id="ARBA00034532"/>
    </source>
</evidence>
<dbReference type="GO" id="GO:0016558">
    <property type="term" value="P:protein import into peroxisome matrix"/>
    <property type="evidence" value="ECO:0007669"/>
    <property type="project" value="TreeGrafter"/>
</dbReference>
<dbReference type="InterPro" id="IPR041569">
    <property type="entry name" value="AAA_lid_3"/>
</dbReference>
<name>I0Z9P9_COCSC</name>
<evidence type="ECO:0000256" key="10">
    <source>
        <dbReference type="ARBA" id="ARBA00023136"/>
    </source>
</evidence>
<comment type="caution">
    <text evidence="16">The sequence shown here is derived from an EMBL/GenBank/DDBJ whole genome shotgun (WGS) entry which is preliminary data.</text>
</comment>
<evidence type="ECO:0000256" key="6">
    <source>
        <dbReference type="ARBA" id="ARBA00022801"/>
    </source>
</evidence>
<feature type="domain" description="AAA+ ATPase" evidence="15">
    <location>
        <begin position="556"/>
        <end position="705"/>
    </location>
</feature>
<reference evidence="16 17" key="1">
    <citation type="journal article" date="2012" name="Genome Biol.">
        <title>The genome of the polar eukaryotic microalga coccomyxa subellipsoidea reveals traits of cold adaptation.</title>
        <authorList>
            <person name="Blanc G."/>
            <person name="Agarkova I."/>
            <person name="Grimwood J."/>
            <person name="Kuo A."/>
            <person name="Brueggeman A."/>
            <person name="Dunigan D."/>
            <person name="Gurnon J."/>
            <person name="Ladunga I."/>
            <person name="Lindquist E."/>
            <person name="Lucas S."/>
            <person name="Pangilinan J."/>
            <person name="Proschold T."/>
            <person name="Salamov A."/>
            <person name="Schmutz J."/>
            <person name="Weeks D."/>
            <person name="Yamada T."/>
            <person name="Claverie J.M."/>
            <person name="Grigoriev I."/>
            <person name="Van Etten J."/>
            <person name="Lomsadze A."/>
            <person name="Borodovsky M."/>
        </authorList>
    </citation>
    <scope>NUCLEOTIDE SEQUENCE [LARGE SCALE GENOMIC DNA]</scope>
    <source>
        <strain evidence="16 17">C-169</strain>
    </source>
</reference>
<sequence>MEFLDNFVSSQESQRLNQLPVRLVLERSCWVALPPAFVARLLDAQSPIPLVLQLRPANGLAQMGVPACYVAWAGAAASSHALDIPAALGRCLGLADGMMVSLRALPDVPMATDVSVEPANVDDWEQVELNAEYMEEQLLNQVGVVSMGQPFPFWVRGQSVLTLRVATARPEPVVRLALGAEVSVAPCPRVRPQAQAEVNGASVDAPSDASAVPATWLRLQEPDESLRVDLRLHRGVLEEDGAALPHEVDGVRTWQTTTVRMPSANASAAGFPDGSFVRLHAGPGSRGGSAVAAVQVDDRISPAHVQVSQAVLQTLALQPHRRVALRSCSPSQPAQPPLAIVLHPVTSLTEAEVPTLQQLSPRQLQLLFAAWLQAQSVRCKPLADFNGAMEGLSLGSSTANAADIAGSAANDLQNGGEAQNKTSTPSAAEQSVPLQDGTAMWLEFPAEQQPLAFFLELRWPPGAPRPSGPISMQPLQFLRLGIGVELGKGVELPLVSTAHPAAAASMQKGGMQGVKGAAVGFGEKWAAEFVRPAMERLLPLLHDTSRRMLRAADAPPPGGLLICGPAGSGKTALVRRCAEGLAVHPLCRTHIVWGNCREVETSTLAKAKASLLPLLREAAECMPSLLVLDDLEMLCPAPADTPDAEAAAAGSAALVAWLRAAVREYHARPDGRAPLPVVVCGTCTSAAEVAAALRGPGLLDHTLTLRAPAAEDRAALMSSGLQSKGVAFDAALVQAFAGKLEGYDAADIRVLLDRALHAALRRRLSSRGPQNGRLEVAQEDMKAALAGFSPASSWGVGRASAGDGPGPRGWQDVGGLEDVREALQETLELPTRYAKLIAKAPLRLRTGVLLYGPPGCGKTHAVAAAVASAGMRFVSVKGPEVLNKYIGASEAAVRDLFRRASAAAPCVLFFDEFDAIAPQRGHDSTGVTDRVVNQLLTELDGMVSRLSGLPRVNVMGEIHQGDHGVHLAAGVVVIGATSRPDMLDAALLRPGRLDRLLYCGFPTARERTQCSMRYGFGSCNMCLFIGHAAAVPGDEVLRALSSRLPMEEGVDLAAIAAATDGFSGADLGALLSDSQLAAVHEVLAQPQDNAQAQQVPLVRASHLETALEKARRSVPPTERERLEAIYSRFRSSRDPGLGNTPSAKGKGKRATLA</sequence>
<comment type="subcellular location">
    <subcellularLocation>
        <location evidence="1">Membrane</location>
    </subcellularLocation>
</comment>
<dbReference type="GO" id="GO:0005778">
    <property type="term" value="C:peroxisomal membrane"/>
    <property type="evidence" value="ECO:0007669"/>
    <property type="project" value="TreeGrafter"/>
</dbReference>
<proteinExistence type="inferred from homology"/>
<dbReference type="STRING" id="574566.I0Z9P9"/>
<feature type="region of interest" description="Disordered" evidence="14">
    <location>
        <begin position="410"/>
        <end position="432"/>
    </location>
</feature>
<evidence type="ECO:0000256" key="8">
    <source>
        <dbReference type="ARBA" id="ARBA00022927"/>
    </source>
</evidence>
<dbReference type="PROSITE" id="PS00674">
    <property type="entry name" value="AAA"/>
    <property type="match status" value="1"/>
</dbReference>
<evidence type="ECO:0000256" key="4">
    <source>
        <dbReference type="ARBA" id="ARBA00022593"/>
    </source>
</evidence>
<evidence type="ECO:0000256" key="7">
    <source>
        <dbReference type="ARBA" id="ARBA00022840"/>
    </source>
</evidence>
<dbReference type="Pfam" id="PF00004">
    <property type="entry name" value="AAA"/>
    <property type="match status" value="2"/>
</dbReference>
<dbReference type="Pfam" id="PF09262">
    <property type="entry name" value="PEX-1N"/>
    <property type="match status" value="1"/>
</dbReference>
<evidence type="ECO:0000313" key="16">
    <source>
        <dbReference type="EMBL" id="EIE27368.1"/>
    </source>
</evidence>
<organism evidence="16 17">
    <name type="scientific">Coccomyxa subellipsoidea (strain C-169)</name>
    <name type="common">Green microalga</name>
    <dbReference type="NCBI Taxonomy" id="574566"/>
    <lineage>
        <taxon>Eukaryota</taxon>
        <taxon>Viridiplantae</taxon>
        <taxon>Chlorophyta</taxon>
        <taxon>core chlorophytes</taxon>
        <taxon>Trebouxiophyceae</taxon>
        <taxon>Trebouxiophyceae incertae sedis</taxon>
        <taxon>Coccomyxaceae</taxon>
        <taxon>Coccomyxa</taxon>
        <taxon>Coccomyxa subellipsoidea</taxon>
    </lineage>
</organism>
<dbReference type="Pfam" id="PF17862">
    <property type="entry name" value="AAA_lid_3"/>
    <property type="match status" value="1"/>
</dbReference>
<dbReference type="FunFam" id="3.40.50.300:FF:001025">
    <property type="entry name" value="ATPase family, AAA domain-containing 2B"/>
    <property type="match status" value="1"/>
</dbReference>
<keyword evidence="4" id="KW-0962">Peroxisome biogenesis</keyword>
<dbReference type="GO" id="GO:0016887">
    <property type="term" value="F:ATP hydrolysis activity"/>
    <property type="evidence" value="ECO:0007669"/>
    <property type="project" value="InterPro"/>
</dbReference>
<dbReference type="InterPro" id="IPR003960">
    <property type="entry name" value="ATPase_AAA_CS"/>
</dbReference>
<dbReference type="SUPFAM" id="SSF54585">
    <property type="entry name" value="Cdc48 domain 2-like"/>
    <property type="match status" value="1"/>
</dbReference>
<keyword evidence="3" id="KW-0813">Transport</keyword>
<dbReference type="InterPro" id="IPR015342">
    <property type="entry name" value="PEX1-N_C-lobe"/>
</dbReference>
<dbReference type="PANTHER" id="PTHR23077:SF12">
    <property type="entry name" value="PEROXISOMAL ATPASE PEX1"/>
    <property type="match status" value="1"/>
</dbReference>
<evidence type="ECO:0000313" key="17">
    <source>
        <dbReference type="Proteomes" id="UP000007264"/>
    </source>
</evidence>
<dbReference type="InterPro" id="IPR029067">
    <property type="entry name" value="CDC48_domain_2-like_sf"/>
</dbReference>
<evidence type="ECO:0000256" key="5">
    <source>
        <dbReference type="ARBA" id="ARBA00022741"/>
    </source>
</evidence>
<comment type="catalytic activity">
    <reaction evidence="13">
        <text>ATP + H2O = ADP + phosphate + H(+)</text>
        <dbReference type="Rhea" id="RHEA:13065"/>
        <dbReference type="ChEBI" id="CHEBI:15377"/>
        <dbReference type="ChEBI" id="CHEBI:15378"/>
        <dbReference type="ChEBI" id="CHEBI:30616"/>
        <dbReference type="ChEBI" id="CHEBI:43474"/>
        <dbReference type="ChEBI" id="CHEBI:456216"/>
    </reaction>
    <physiologicalReaction direction="left-to-right" evidence="13">
        <dbReference type="Rhea" id="RHEA:13066"/>
    </physiologicalReaction>
</comment>
<evidence type="ECO:0000259" key="15">
    <source>
        <dbReference type="SMART" id="SM00382"/>
    </source>
</evidence>
<dbReference type="InterPro" id="IPR050168">
    <property type="entry name" value="AAA_ATPase_domain"/>
</dbReference>
<protein>
    <recommendedName>
        <fullName evidence="12">Peroxisomal ATPase PEX1</fullName>
    </recommendedName>
    <alternativeName>
        <fullName evidence="11">Peroxin-1</fullName>
    </alternativeName>
</protein>
<evidence type="ECO:0000256" key="11">
    <source>
        <dbReference type="ARBA" id="ARBA00032509"/>
    </source>
</evidence>
<dbReference type="InterPro" id="IPR003959">
    <property type="entry name" value="ATPase_AAA_core"/>
</dbReference>
<keyword evidence="17" id="KW-1185">Reference proteome</keyword>
<feature type="compositionally biased region" description="Polar residues" evidence="14">
    <location>
        <begin position="412"/>
        <end position="432"/>
    </location>
</feature>